<reference evidence="1 2" key="1">
    <citation type="journal article" date="2018" name="Mol. Biol. Evol.">
        <title>Broad Genomic Sampling Reveals a Smut Pathogenic Ancestry of the Fungal Clade Ustilaginomycotina.</title>
        <authorList>
            <person name="Kijpornyongpan T."/>
            <person name="Mondo S.J."/>
            <person name="Barry K."/>
            <person name="Sandor L."/>
            <person name="Lee J."/>
            <person name="Lipzen A."/>
            <person name="Pangilinan J."/>
            <person name="LaButti K."/>
            <person name="Hainaut M."/>
            <person name="Henrissat B."/>
            <person name="Grigoriev I.V."/>
            <person name="Spatafora J.W."/>
            <person name="Aime M.C."/>
        </authorList>
    </citation>
    <scope>NUCLEOTIDE SEQUENCE [LARGE SCALE GENOMIC DNA]</scope>
    <source>
        <strain evidence="1 2">MCA 5214</strain>
    </source>
</reference>
<gene>
    <name evidence="1" type="ORF">BDZ90DRAFT_229133</name>
</gene>
<evidence type="ECO:0000313" key="1">
    <source>
        <dbReference type="EMBL" id="PWN30105.1"/>
    </source>
</evidence>
<organism evidence="1 2">
    <name type="scientific">Jaminaea rosea</name>
    <dbReference type="NCBI Taxonomy" id="1569628"/>
    <lineage>
        <taxon>Eukaryota</taxon>
        <taxon>Fungi</taxon>
        <taxon>Dikarya</taxon>
        <taxon>Basidiomycota</taxon>
        <taxon>Ustilaginomycotina</taxon>
        <taxon>Exobasidiomycetes</taxon>
        <taxon>Microstromatales</taxon>
        <taxon>Microstromatales incertae sedis</taxon>
        <taxon>Jaminaea</taxon>
    </lineage>
</organism>
<protein>
    <submittedName>
        <fullName evidence="1">Uncharacterized protein</fullName>
    </submittedName>
</protein>
<sequence length="147" mass="16329">MDPRLSAMLDSAQSTELGEQCGQPGSQCLITGRSIVVESDSLVAFKRYFPNNFSIWVVNRRTGGTGTARGCKDSQISWGLMGPTSWFDGRDTKNSTNRHLRGFFDTDSTKTDYLHEQVETHNIDADLVLWCDDQLMEENAFNGVVAG</sequence>
<dbReference type="RefSeq" id="XP_025364717.1">
    <property type="nucleotide sequence ID" value="XM_025504929.1"/>
</dbReference>
<proteinExistence type="predicted"/>
<evidence type="ECO:0000313" key="2">
    <source>
        <dbReference type="Proteomes" id="UP000245884"/>
    </source>
</evidence>
<dbReference type="AlphaFoldDB" id="A0A316V3T4"/>
<dbReference type="EMBL" id="KZ819662">
    <property type="protein sequence ID" value="PWN30105.1"/>
    <property type="molecule type" value="Genomic_DNA"/>
</dbReference>
<keyword evidence="2" id="KW-1185">Reference proteome</keyword>
<dbReference type="Proteomes" id="UP000245884">
    <property type="component" value="Unassembled WGS sequence"/>
</dbReference>
<dbReference type="GeneID" id="37026752"/>
<name>A0A316V3T4_9BASI</name>
<accession>A0A316V3T4</accession>